<evidence type="ECO:0000313" key="1">
    <source>
        <dbReference type="EMBL" id="KWX71617.1"/>
    </source>
</evidence>
<name>A0A132TJS4_9BACL</name>
<reference evidence="1 2" key="1">
    <citation type="submission" date="2015-08" db="EMBL/GenBank/DDBJ databases">
        <title>Genomes of Paenibacillus riograndensis.</title>
        <authorList>
            <person name="Sant'Anna F.H."/>
            <person name="Souza R."/>
            <person name="Ambrosini A."/>
            <person name="Bach E."/>
            <person name="Fernandes G."/>
            <person name="Balsanelli E."/>
            <person name="Baura V.A."/>
            <person name="Pedrosa F.O."/>
            <person name="Souza E.M."/>
            <person name="Passaglia L."/>
        </authorList>
    </citation>
    <scope>NUCLEOTIDE SEQUENCE [LARGE SCALE GENOMIC DNA]</scope>
    <source>
        <strain evidence="1 2">CAS34</strain>
    </source>
</reference>
<gene>
    <name evidence="1" type="ORF">AMQ84_27230</name>
</gene>
<organism evidence="1 2">
    <name type="scientific">Paenibacillus riograndensis</name>
    <dbReference type="NCBI Taxonomy" id="483937"/>
    <lineage>
        <taxon>Bacteria</taxon>
        <taxon>Bacillati</taxon>
        <taxon>Bacillota</taxon>
        <taxon>Bacilli</taxon>
        <taxon>Bacillales</taxon>
        <taxon>Paenibacillaceae</taxon>
        <taxon>Paenibacillus</taxon>
        <taxon>Paenibacillus sonchi group</taxon>
    </lineage>
</organism>
<protein>
    <submittedName>
        <fullName evidence="1">Uncharacterized protein</fullName>
    </submittedName>
</protein>
<proteinExistence type="predicted"/>
<accession>A0A132TJS4</accession>
<dbReference type="RefSeq" id="WP_060862936.1">
    <property type="nucleotide sequence ID" value="NZ_LIRB01000146.1"/>
</dbReference>
<dbReference type="OrthoDB" id="2665489at2"/>
<dbReference type="AlphaFoldDB" id="A0A132TJS4"/>
<evidence type="ECO:0000313" key="2">
    <source>
        <dbReference type="Proteomes" id="UP000070475"/>
    </source>
</evidence>
<dbReference type="PATRIC" id="fig|483937.3.peg.4277"/>
<dbReference type="EMBL" id="LIRB01000146">
    <property type="protein sequence ID" value="KWX71617.1"/>
    <property type="molecule type" value="Genomic_DNA"/>
</dbReference>
<dbReference type="Proteomes" id="UP000070475">
    <property type="component" value="Unassembled WGS sequence"/>
</dbReference>
<keyword evidence="2" id="KW-1185">Reference proteome</keyword>
<sequence>MAIIPYVLRRIGTGNNNPDVEKFDVTGSESITTGDFVVVASGLLAKATSATTNEIVGLANFTLANGSSATTTNNYPVVLAKNVVIRMNFTNAGTKKTFTQADLYGSAYGISDAVTLNPDDTTGGFLQVVGYDNTKLTVDVVVTAAAQYLV</sequence>
<comment type="caution">
    <text evidence="1">The sequence shown here is derived from an EMBL/GenBank/DDBJ whole genome shotgun (WGS) entry which is preliminary data.</text>
</comment>